<dbReference type="RefSeq" id="WP_280103199.1">
    <property type="nucleotide sequence ID" value="NZ_CP122959.1"/>
</dbReference>
<feature type="transmembrane region" description="Helical" evidence="1">
    <location>
        <begin position="43"/>
        <end position="71"/>
    </location>
</feature>
<dbReference type="AlphaFoldDB" id="A0AAF0K4K1"/>
<feature type="transmembrane region" description="Helical" evidence="1">
    <location>
        <begin position="12"/>
        <end position="31"/>
    </location>
</feature>
<reference evidence="2" key="1">
    <citation type="submission" date="2023-04" db="EMBL/GenBank/DDBJ databases">
        <title>Novel strain of Lactilactobacillus sakei and use thereof.</title>
        <authorList>
            <person name="Kim S.Y."/>
        </authorList>
    </citation>
    <scope>NUCLEOTIDE SEQUENCE</scope>
    <source>
        <strain evidence="2">HUP1</strain>
    </source>
</reference>
<name>A0AAF0K4K1_LATSK</name>
<gene>
    <name evidence="2" type="ORF">QBD03_03425</name>
</gene>
<protein>
    <submittedName>
        <fullName evidence="2">Uncharacterized protein</fullName>
    </submittedName>
</protein>
<organism evidence="2 3">
    <name type="scientific">Latilactobacillus sakei</name>
    <name type="common">Lactobacillus sakei</name>
    <dbReference type="NCBI Taxonomy" id="1599"/>
    <lineage>
        <taxon>Bacteria</taxon>
        <taxon>Bacillati</taxon>
        <taxon>Bacillota</taxon>
        <taxon>Bacilli</taxon>
        <taxon>Lactobacillales</taxon>
        <taxon>Lactobacillaceae</taxon>
        <taxon>Latilactobacillus</taxon>
    </lineage>
</organism>
<evidence type="ECO:0000313" key="2">
    <source>
        <dbReference type="EMBL" id="WGI19774.1"/>
    </source>
</evidence>
<keyword evidence="1" id="KW-0472">Membrane</keyword>
<dbReference type="EMBL" id="CP122959">
    <property type="protein sequence ID" value="WGI19774.1"/>
    <property type="molecule type" value="Genomic_DNA"/>
</dbReference>
<keyword evidence="1" id="KW-0812">Transmembrane</keyword>
<keyword evidence="1" id="KW-1133">Transmembrane helix</keyword>
<evidence type="ECO:0000313" key="3">
    <source>
        <dbReference type="Proteomes" id="UP001179858"/>
    </source>
</evidence>
<evidence type="ECO:0000256" key="1">
    <source>
        <dbReference type="SAM" id="Phobius"/>
    </source>
</evidence>
<dbReference type="Proteomes" id="UP001179858">
    <property type="component" value="Chromosome"/>
</dbReference>
<proteinExistence type="predicted"/>
<sequence>MMQLNLWRAFKTAFFFLSTIVIAKIIFKWAAFRELYAGGSTELGWISISMIFLGVYLGLLLLLTLLIFAYLQVKQLFKK</sequence>
<accession>A0AAF0K4K1</accession>